<keyword evidence="1" id="KW-0812">Transmembrane</keyword>
<dbReference type="Pfam" id="PF13803">
    <property type="entry name" value="DUF4184"/>
    <property type="match status" value="1"/>
</dbReference>
<keyword evidence="1" id="KW-1133">Transmembrane helix</keyword>
<keyword evidence="3" id="KW-1185">Reference proteome</keyword>
<feature type="transmembrane region" description="Helical" evidence="1">
    <location>
        <begin position="106"/>
        <end position="123"/>
    </location>
</feature>
<evidence type="ECO:0000256" key="1">
    <source>
        <dbReference type="SAM" id="Phobius"/>
    </source>
</evidence>
<dbReference type="STRING" id="1123281.SAMN02745180_02811"/>
<proteinExistence type="predicted"/>
<dbReference type="RefSeq" id="WP_072745408.1">
    <property type="nucleotide sequence ID" value="NZ_FQXR01000022.1"/>
</dbReference>
<dbReference type="Proteomes" id="UP000184389">
    <property type="component" value="Unassembled WGS sequence"/>
</dbReference>
<feature type="transmembrane region" description="Helical" evidence="1">
    <location>
        <begin position="212"/>
        <end position="233"/>
    </location>
</feature>
<dbReference type="EMBL" id="FQXR01000022">
    <property type="protein sequence ID" value="SHI19977.1"/>
    <property type="molecule type" value="Genomic_DNA"/>
</dbReference>
<dbReference type="AlphaFoldDB" id="A0A1M5Z6U7"/>
<feature type="transmembrane region" description="Helical" evidence="1">
    <location>
        <begin position="52"/>
        <end position="74"/>
    </location>
</feature>
<organism evidence="2 3">
    <name type="scientific">Sporanaerobacter acetigenes DSM 13106</name>
    <dbReference type="NCBI Taxonomy" id="1123281"/>
    <lineage>
        <taxon>Bacteria</taxon>
        <taxon>Bacillati</taxon>
        <taxon>Bacillota</taxon>
        <taxon>Tissierellia</taxon>
        <taxon>Tissierellales</taxon>
        <taxon>Sporanaerobacteraceae</taxon>
        <taxon>Sporanaerobacter</taxon>
    </lineage>
</organism>
<dbReference type="OrthoDB" id="8481923at2"/>
<protein>
    <recommendedName>
        <fullName evidence="4">DUF4184 family protein</fullName>
    </recommendedName>
</protein>
<name>A0A1M5Z6U7_9FIRM</name>
<reference evidence="2 3" key="1">
    <citation type="submission" date="2016-11" db="EMBL/GenBank/DDBJ databases">
        <authorList>
            <person name="Jaros S."/>
            <person name="Januszkiewicz K."/>
            <person name="Wedrychowicz H."/>
        </authorList>
    </citation>
    <scope>NUCLEOTIDE SEQUENCE [LARGE SCALE GENOMIC DNA]</scope>
    <source>
        <strain evidence="2 3">DSM 13106</strain>
    </source>
</reference>
<dbReference type="InterPro" id="IPR025238">
    <property type="entry name" value="DUF4184"/>
</dbReference>
<feature type="transmembrane region" description="Helical" evidence="1">
    <location>
        <begin position="21"/>
        <end position="40"/>
    </location>
</feature>
<evidence type="ECO:0000313" key="2">
    <source>
        <dbReference type="EMBL" id="SHI19977.1"/>
    </source>
</evidence>
<sequence length="245" mass="28443">MAFTLAHPAAVINFTKKHKSYINNAAMILGTMAPDFEYFIHFKPMSVIGHSIKGFLLINLPLVILLYFIFYKVIKNDFISNLPRRINQHLNVLYNDKIKLNSFKEFIIFSYSSFIGMATHVVWDSFTHKNGFFVNKIDVLSNTILNIPIYKYLQHGSTILGFMIIIGYILKLEKIQVYNYDIDEKIKYWLQVILISIFIFLIIFIIKGNFSIGEIVIAIMNSGFLSVLLISLIRLNLKKIESNHY</sequence>
<evidence type="ECO:0000313" key="3">
    <source>
        <dbReference type="Proteomes" id="UP000184389"/>
    </source>
</evidence>
<feature type="transmembrane region" description="Helical" evidence="1">
    <location>
        <begin position="188"/>
        <end position="206"/>
    </location>
</feature>
<gene>
    <name evidence="2" type="ORF">SAMN02745180_02811</name>
</gene>
<feature type="transmembrane region" description="Helical" evidence="1">
    <location>
        <begin position="152"/>
        <end position="170"/>
    </location>
</feature>
<evidence type="ECO:0008006" key="4">
    <source>
        <dbReference type="Google" id="ProtNLM"/>
    </source>
</evidence>
<accession>A0A1M5Z6U7</accession>
<keyword evidence="1" id="KW-0472">Membrane</keyword>